<proteinExistence type="predicted"/>
<dbReference type="AlphaFoldDB" id="A0A6M3L2M6"/>
<protein>
    <submittedName>
        <fullName evidence="1">Uncharacterized protein</fullName>
    </submittedName>
</protein>
<sequence length="346" mass="35498">MAGELVHGSVGTSLTQAEFEGIGLHVFNNQATGDVVYASSTTQLSRLAKGAANTVLVMGASIPAWSATLAGLTLTAPVINGSVTTTGLTLPAVTLGGTVTATGQEIDAAILDACVAKGTWTASGTWTIPAVTLGAAITLNGQNLNAGAVNMLVATTGSGKGIAVTATNDGADGAELNLYQVSASPANSDTIGRVTFQGKDSNADATGYVMIRGKIENVTHTTECGSLLIQCTVNGSWNDALTLSSAGVLAVDLGGSGSAAQVDLFDDYDDALVLKQGIQQNNRELLADMGILDRKDSGSGYMMKVQPMIRLLAGGIYQTRQMLEDTVTNLTEKIDLLENKIKLIEG</sequence>
<dbReference type="EMBL" id="MT142720">
    <property type="protein sequence ID" value="QJA87608.1"/>
    <property type="molecule type" value="Genomic_DNA"/>
</dbReference>
<evidence type="ECO:0000313" key="1">
    <source>
        <dbReference type="EMBL" id="QJA87608.1"/>
    </source>
</evidence>
<gene>
    <name evidence="1" type="ORF">MM415B02940_0008</name>
</gene>
<organism evidence="1">
    <name type="scientific">viral metagenome</name>
    <dbReference type="NCBI Taxonomy" id="1070528"/>
    <lineage>
        <taxon>unclassified sequences</taxon>
        <taxon>metagenomes</taxon>
        <taxon>organismal metagenomes</taxon>
    </lineage>
</organism>
<accession>A0A6M3L2M6</accession>
<reference evidence="1" key="1">
    <citation type="submission" date="2020-03" db="EMBL/GenBank/DDBJ databases">
        <title>The deep terrestrial virosphere.</title>
        <authorList>
            <person name="Holmfeldt K."/>
            <person name="Nilsson E."/>
            <person name="Simone D."/>
            <person name="Lopez-Fernandez M."/>
            <person name="Wu X."/>
            <person name="de Brujin I."/>
            <person name="Lundin D."/>
            <person name="Andersson A."/>
            <person name="Bertilsson S."/>
            <person name="Dopson M."/>
        </authorList>
    </citation>
    <scope>NUCLEOTIDE SEQUENCE</scope>
    <source>
        <strain evidence="1">MM415B02940</strain>
    </source>
</reference>
<name>A0A6M3L2M6_9ZZZZ</name>